<proteinExistence type="predicted"/>
<keyword evidence="3 5" id="KW-1133">Transmembrane helix</keyword>
<evidence type="ECO:0008006" key="8">
    <source>
        <dbReference type="Google" id="ProtNLM"/>
    </source>
</evidence>
<evidence type="ECO:0000313" key="6">
    <source>
        <dbReference type="EMBL" id="VFQ83244.1"/>
    </source>
</evidence>
<gene>
    <name evidence="6" type="ORF">CCAM_LOCUS25020</name>
</gene>
<name>A0A484M4E2_9ASTE</name>
<feature type="transmembrane region" description="Helical" evidence="5">
    <location>
        <begin position="12"/>
        <end position="33"/>
    </location>
</feature>
<dbReference type="EMBL" id="OOIL02002581">
    <property type="protein sequence ID" value="VFQ83244.1"/>
    <property type="molecule type" value="Genomic_DNA"/>
</dbReference>
<dbReference type="Proteomes" id="UP000595140">
    <property type="component" value="Unassembled WGS sequence"/>
</dbReference>
<dbReference type="GO" id="GO:0016020">
    <property type="term" value="C:membrane"/>
    <property type="evidence" value="ECO:0007669"/>
    <property type="project" value="UniProtKB-SubCell"/>
</dbReference>
<evidence type="ECO:0000313" key="7">
    <source>
        <dbReference type="Proteomes" id="UP000595140"/>
    </source>
</evidence>
<evidence type="ECO:0000256" key="1">
    <source>
        <dbReference type="ARBA" id="ARBA00004141"/>
    </source>
</evidence>
<accession>A0A484M4E2</accession>
<sequence length="189" mass="20568">MASEIARICIQQLLKAVNSLIGLTGLLVVAYAHWKYSASLESIGSRDENLNLWFLYASLCVAIALCLVACIGHAGAETANACCLNCYLVLMFLLLLVEVHIGTFVFLNNDWKECIPEDPTGAIDEISDFIASNNGLCQWAGLLLMIIQSLCATLALLLHAIVEPMSNGVYDPISGRAPLLPTYVRLPFH</sequence>
<evidence type="ECO:0000256" key="2">
    <source>
        <dbReference type="ARBA" id="ARBA00022692"/>
    </source>
</evidence>
<evidence type="ECO:0000256" key="5">
    <source>
        <dbReference type="SAM" id="Phobius"/>
    </source>
</evidence>
<feature type="transmembrane region" description="Helical" evidence="5">
    <location>
        <begin position="86"/>
        <end position="107"/>
    </location>
</feature>
<comment type="subcellular location">
    <subcellularLocation>
        <location evidence="1">Membrane</location>
        <topology evidence="1">Multi-pass membrane protein</topology>
    </subcellularLocation>
</comment>
<keyword evidence="7" id="KW-1185">Reference proteome</keyword>
<feature type="transmembrane region" description="Helical" evidence="5">
    <location>
        <begin position="139"/>
        <end position="162"/>
    </location>
</feature>
<evidence type="ECO:0000256" key="4">
    <source>
        <dbReference type="ARBA" id="ARBA00023136"/>
    </source>
</evidence>
<evidence type="ECO:0000256" key="3">
    <source>
        <dbReference type="ARBA" id="ARBA00022989"/>
    </source>
</evidence>
<dbReference type="AlphaFoldDB" id="A0A484M4E2"/>
<dbReference type="InterPro" id="IPR018499">
    <property type="entry name" value="Tetraspanin/Peripherin"/>
</dbReference>
<keyword evidence="2 5" id="KW-0812">Transmembrane</keyword>
<keyword evidence="4 5" id="KW-0472">Membrane</keyword>
<protein>
    <recommendedName>
        <fullName evidence="8">Tetraspanin</fullName>
    </recommendedName>
</protein>
<reference evidence="6 7" key="1">
    <citation type="submission" date="2018-04" db="EMBL/GenBank/DDBJ databases">
        <authorList>
            <person name="Vogel A."/>
        </authorList>
    </citation>
    <scope>NUCLEOTIDE SEQUENCE [LARGE SCALE GENOMIC DNA]</scope>
</reference>
<feature type="transmembrane region" description="Helical" evidence="5">
    <location>
        <begin position="53"/>
        <end position="74"/>
    </location>
</feature>
<dbReference type="Pfam" id="PF00335">
    <property type="entry name" value="Tetraspanin"/>
    <property type="match status" value="1"/>
</dbReference>
<dbReference type="OrthoDB" id="1274091at2759"/>
<organism evidence="6 7">
    <name type="scientific">Cuscuta campestris</name>
    <dbReference type="NCBI Taxonomy" id="132261"/>
    <lineage>
        <taxon>Eukaryota</taxon>
        <taxon>Viridiplantae</taxon>
        <taxon>Streptophyta</taxon>
        <taxon>Embryophyta</taxon>
        <taxon>Tracheophyta</taxon>
        <taxon>Spermatophyta</taxon>
        <taxon>Magnoliopsida</taxon>
        <taxon>eudicotyledons</taxon>
        <taxon>Gunneridae</taxon>
        <taxon>Pentapetalae</taxon>
        <taxon>asterids</taxon>
        <taxon>lamiids</taxon>
        <taxon>Solanales</taxon>
        <taxon>Convolvulaceae</taxon>
        <taxon>Cuscuteae</taxon>
        <taxon>Cuscuta</taxon>
        <taxon>Cuscuta subgen. Grammica</taxon>
        <taxon>Cuscuta sect. Cleistogrammica</taxon>
    </lineage>
</organism>